<dbReference type="Proteomes" id="UP000269396">
    <property type="component" value="Unassembled WGS sequence"/>
</dbReference>
<evidence type="ECO:0000313" key="2">
    <source>
        <dbReference type="Proteomes" id="UP000269396"/>
    </source>
</evidence>
<dbReference type="EMBL" id="UZAL01004820">
    <property type="protein sequence ID" value="VDO91233.1"/>
    <property type="molecule type" value="Genomic_DNA"/>
</dbReference>
<evidence type="ECO:0000313" key="1">
    <source>
        <dbReference type="EMBL" id="VDO91233.1"/>
    </source>
</evidence>
<sequence>MSFTSKNKNIQDIVECGKNHHSNIMSTVPSASSSTSGTTTTISLSAATVREVRFYL</sequence>
<keyword evidence="2" id="KW-1185">Reference proteome</keyword>
<dbReference type="AlphaFoldDB" id="A0A3P8AIX7"/>
<gene>
    <name evidence="1" type="ORF">SMTD_LOCUS3013</name>
</gene>
<organism evidence="1 2">
    <name type="scientific">Schistosoma mattheei</name>
    <dbReference type="NCBI Taxonomy" id="31246"/>
    <lineage>
        <taxon>Eukaryota</taxon>
        <taxon>Metazoa</taxon>
        <taxon>Spiralia</taxon>
        <taxon>Lophotrochozoa</taxon>
        <taxon>Platyhelminthes</taxon>
        <taxon>Trematoda</taxon>
        <taxon>Digenea</taxon>
        <taxon>Strigeidida</taxon>
        <taxon>Schistosomatoidea</taxon>
        <taxon>Schistosomatidae</taxon>
        <taxon>Schistosoma</taxon>
    </lineage>
</organism>
<protein>
    <submittedName>
        <fullName evidence="1">Uncharacterized protein</fullName>
    </submittedName>
</protein>
<accession>A0A3P8AIX7</accession>
<reference evidence="1 2" key="1">
    <citation type="submission" date="2018-11" db="EMBL/GenBank/DDBJ databases">
        <authorList>
            <consortium name="Pathogen Informatics"/>
        </authorList>
    </citation>
    <scope>NUCLEOTIDE SEQUENCE [LARGE SCALE GENOMIC DNA]</scope>
    <source>
        <strain>Denwood</strain>
        <strain evidence="2">Zambia</strain>
    </source>
</reference>
<proteinExistence type="predicted"/>
<name>A0A3P8AIX7_9TREM</name>